<evidence type="ECO:0000313" key="1">
    <source>
        <dbReference type="EMBL" id="MBB5347278.1"/>
    </source>
</evidence>
<proteinExistence type="predicted"/>
<dbReference type="EMBL" id="JACHEO010000003">
    <property type="protein sequence ID" value="MBB5347278.1"/>
    <property type="molecule type" value="Genomic_DNA"/>
</dbReference>
<dbReference type="AlphaFoldDB" id="A0A840UX65"/>
<gene>
    <name evidence="1" type="ORF">HNQ81_000991</name>
</gene>
<sequence>MTTTSAVVQAEIKTAEKTKQTVDIEPGLRADYIPAFREKRGGSMAQKSDFSAQEWEMLRDTPLVVAIAVAVAGGSGLFGSLKESIAPAKTIVEALQGNNTLLREICNQEEMKTAQGSLREQFKETEFSALREKLRSTALSKVGSALDLLKQKAGDEDHKAYQDFVTKIATRVAEAAKEGGFFGFGGERISENEQALLKDLSTALG</sequence>
<dbReference type="RefSeq" id="WP_205240371.1">
    <property type="nucleotide sequence ID" value="NZ_JACHEO010000003.1"/>
</dbReference>
<protein>
    <submittedName>
        <fullName evidence="1">Uncharacterized protein</fullName>
    </submittedName>
</protein>
<name>A0A840UX65_9BACT</name>
<organism evidence="1 2">
    <name type="scientific">Desulfoprunum benzoelyticum</name>
    <dbReference type="NCBI Taxonomy" id="1506996"/>
    <lineage>
        <taxon>Bacteria</taxon>
        <taxon>Pseudomonadati</taxon>
        <taxon>Thermodesulfobacteriota</taxon>
        <taxon>Desulfobulbia</taxon>
        <taxon>Desulfobulbales</taxon>
        <taxon>Desulfobulbaceae</taxon>
        <taxon>Desulfoprunum</taxon>
    </lineage>
</organism>
<comment type="caution">
    <text evidence="1">The sequence shown here is derived from an EMBL/GenBank/DDBJ whole genome shotgun (WGS) entry which is preliminary data.</text>
</comment>
<reference evidence="1 2" key="1">
    <citation type="submission" date="2020-08" db="EMBL/GenBank/DDBJ databases">
        <title>Genomic Encyclopedia of Type Strains, Phase IV (KMG-IV): sequencing the most valuable type-strain genomes for metagenomic binning, comparative biology and taxonomic classification.</title>
        <authorList>
            <person name="Goeker M."/>
        </authorList>
    </citation>
    <scope>NUCLEOTIDE SEQUENCE [LARGE SCALE GENOMIC DNA]</scope>
    <source>
        <strain evidence="1 2">DSM 28570</strain>
    </source>
</reference>
<keyword evidence="2" id="KW-1185">Reference proteome</keyword>
<dbReference type="Proteomes" id="UP000539642">
    <property type="component" value="Unassembled WGS sequence"/>
</dbReference>
<accession>A0A840UX65</accession>
<evidence type="ECO:0000313" key="2">
    <source>
        <dbReference type="Proteomes" id="UP000539642"/>
    </source>
</evidence>